<evidence type="ECO:0000313" key="3">
    <source>
        <dbReference type="Proteomes" id="UP000326924"/>
    </source>
</evidence>
<evidence type="ECO:0000313" key="2">
    <source>
        <dbReference type="EMBL" id="KAA8895039.1"/>
    </source>
</evidence>
<feature type="compositionally biased region" description="Low complexity" evidence="1">
    <location>
        <begin position="177"/>
        <end position="189"/>
    </location>
</feature>
<protein>
    <submittedName>
        <fullName evidence="2">Uncharacterized protein</fullName>
    </submittedName>
</protein>
<feature type="compositionally biased region" description="Pro residues" evidence="1">
    <location>
        <begin position="159"/>
        <end position="168"/>
    </location>
</feature>
<gene>
    <name evidence="2" type="ORF">FN846DRAFT_363555</name>
</gene>
<proteinExistence type="predicted"/>
<feature type="region of interest" description="Disordered" evidence="1">
    <location>
        <begin position="132"/>
        <end position="206"/>
    </location>
</feature>
<comment type="caution">
    <text evidence="2">The sequence shown here is derived from an EMBL/GenBank/DDBJ whole genome shotgun (WGS) entry which is preliminary data.</text>
</comment>
<dbReference type="AlphaFoldDB" id="A0A5J5EJ26"/>
<name>A0A5J5EJ26_9PEZI</name>
<reference evidence="2 3" key="1">
    <citation type="submission" date="2019-09" db="EMBL/GenBank/DDBJ databases">
        <title>Draft genome of the ectomycorrhizal ascomycete Sphaerosporella brunnea.</title>
        <authorList>
            <consortium name="DOE Joint Genome Institute"/>
            <person name="Benucci G.M."/>
            <person name="Marozzi G."/>
            <person name="Antonielli L."/>
            <person name="Sanchez S."/>
            <person name="Marco P."/>
            <person name="Wang X."/>
            <person name="Falini L.B."/>
            <person name="Barry K."/>
            <person name="Haridas S."/>
            <person name="Lipzen A."/>
            <person name="Labutti K."/>
            <person name="Grigoriev I.V."/>
            <person name="Murat C."/>
            <person name="Martin F."/>
            <person name="Albertini E."/>
            <person name="Donnini D."/>
            <person name="Bonito G."/>
        </authorList>
    </citation>
    <scope>NUCLEOTIDE SEQUENCE [LARGE SCALE GENOMIC DNA]</scope>
    <source>
        <strain evidence="2 3">Sb_GMNB300</strain>
    </source>
</reference>
<dbReference type="Proteomes" id="UP000326924">
    <property type="component" value="Unassembled WGS sequence"/>
</dbReference>
<organism evidence="2 3">
    <name type="scientific">Sphaerosporella brunnea</name>
    <dbReference type="NCBI Taxonomy" id="1250544"/>
    <lineage>
        <taxon>Eukaryota</taxon>
        <taxon>Fungi</taxon>
        <taxon>Dikarya</taxon>
        <taxon>Ascomycota</taxon>
        <taxon>Pezizomycotina</taxon>
        <taxon>Pezizomycetes</taxon>
        <taxon>Pezizales</taxon>
        <taxon>Pyronemataceae</taxon>
        <taxon>Sphaerosporella</taxon>
    </lineage>
</organism>
<keyword evidence="3" id="KW-1185">Reference proteome</keyword>
<dbReference type="EMBL" id="VXIS01000292">
    <property type="protein sequence ID" value="KAA8895039.1"/>
    <property type="molecule type" value="Genomic_DNA"/>
</dbReference>
<accession>A0A5J5EJ26</accession>
<evidence type="ECO:0000256" key="1">
    <source>
        <dbReference type="SAM" id="MobiDB-lite"/>
    </source>
</evidence>
<sequence length="385" mass="42830">MPAHSGSVQGSRPRTVVASYHRVFLAHLRLLDVEFVFQLRVTEGEGIIRLLRSFRPRSRFAIYNGRSYLVTITLLLSRDAPLATARDPVSSLSSGIRRLSALFLRPLWPLLSNEPNLPHLSLSNGSAAMWNPLPLTADPSTDNPPHHAQRSQPSGMAPTPHPTPPPSPQRSLAANTSSSQPPQRQQKSSAVPNIPPRTQTRPKIFKKRYFLPPSQINARIRLCHELPSGKAPPAGAIEVVLKVPVEYNFLEFPEALKIIDAEGRAAEMGKGDELEMELNDEFNVSLLDWKDVRDIEDRHEAGEWGLGDREVWDRHAVRAWKKFVGSREAGCDIWGVKRKVEEKVGLLGGDGTWSPRGSYYGDRPVWLATAPVVVRPNSNQVEMSG</sequence>
<dbReference type="InParanoid" id="A0A5J5EJ26"/>